<comment type="caution">
    <text evidence="2">The sequence shown here is derived from an EMBL/GenBank/DDBJ whole genome shotgun (WGS) entry which is preliminary data.</text>
</comment>
<reference evidence="2" key="1">
    <citation type="submission" date="2023-07" db="EMBL/GenBank/DDBJ databases">
        <authorList>
            <consortium name="AG Swart"/>
            <person name="Singh M."/>
            <person name="Singh A."/>
            <person name="Seah K."/>
            <person name="Emmerich C."/>
        </authorList>
    </citation>
    <scope>NUCLEOTIDE SEQUENCE</scope>
    <source>
        <strain evidence="2">DP1</strain>
    </source>
</reference>
<protein>
    <submittedName>
        <fullName evidence="2">Uncharacterized protein</fullName>
    </submittedName>
</protein>
<accession>A0AAD1UKD1</accession>
<feature type="region of interest" description="Disordered" evidence="1">
    <location>
        <begin position="1"/>
        <end position="104"/>
    </location>
</feature>
<dbReference type="EMBL" id="CAMPGE010010587">
    <property type="protein sequence ID" value="CAI2369436.1"/>
    <property type="molecule type" value="Genomic_DNA"/>
</dbReference>
<dbReference type="AlphaFoldDB" id="A0AAD1UKD1"/>
<evidence type="ECO:0000256" key="1">
    <source>
        <dbReference type="SAM" id="MobiDB-lite"/>
    </source>
</evidence>
<feature type="compositionally biased region" description="Polar residues" evidence="1">
    <location>
        <begin position="48"/>
        <end position="58"/>
    </location>
</feature>
<gene>
    <name evidence="2" type="ORF">ECRASSUSDP1_LOCUS10737</name>
</gene>
<organism evidence="2 3">
    <name type="scientific">Euplotes crassus</name>
    <dbReference type="NCBI Taxonomy" id="5936"/>
    <lineage>
        <taxon>Eukaryota</taxon>
        <taxon>Sar</taxon>
        <taxon>Alveolata</taxon>
        <taxon>Ciliophora</taxon>
        <taxon>Intramacronucleata</taxon>
        <taxon>Spirotrichea</taxon>
        <taxon>Hypotrichia</taxon>
        <taxon>Euplotida</taxon>
        <taxon>Euplotidae</taxon>
        <taxon>Moneuplotes</taxon>
    </lineage>
</organism>
<name>A0AAD1UKD1_EUPCR</name>
<sequence length="325" mass="37358">MIGKFHKPPRTPSSTLNKSNKKHRKTSTYNKNALSKVIKGNLKDHQSLPINKSKTKYSSLPRLHKKNKKENNSSSHTIMEEDDHLVTPSLINKSSGSKRVSSNHPNPVLTLEMALANFTNNISAFSNDPSGRVKKLKVKNMKKLNKVQIQLPPALNLPKIDKVSTPSEMSFKSDYEGLDTDREIRKILLKQAKVVNNKTIVRETKSSLIRKRMAKENKMKDFEHHHDVGIRYRHKLNSKILVLNKQCNDAMRSTSKLQKIVGKIEEVVNSLDQLIKKSEKERKQKITLKEGILIQLQQRKIKNRRNLSKVSEQLRMMSSTDLNKY</sequence>
<feature type="compositionally biased region" description="Polar residues" evidence="1">
    <location>
        <begin position="89"/>
        <end position="104"/>
    </location>
</feature>
<evidence type="ECO:0000313" key="3">
    <source>
        <dbReference type="Proteomes" id="UP001295684"/>
    </source>
</evidence>
<dbReference type="Proteomes" id="UP001295684">
    <property type="component" value="Unassembled WGS sequence"/>
</dbReference>
<keyword evidence="3" id="KW-1185">Reference proteome</keyword>
<proteinExistence type="predicted"/>
<evidence type="ECO:0000313" key="2">
    <source>
        <dbReference type="EMBL" id="CAI2369436.1"/>
    </source>
</evidence>